<accession>E8X1V7</accession>
<dbReference type="AlphaFoldDB" id="E8X1V7"/>
<keyword evidence="2" id="KW-1185">Reference proteome</keyword>
<dbReference type="OrthoDB" id="3579062at2"/>
<dbReference type="PaxDb" id="1198114-AciX9_2073"/>
<protein>
    <recommendedName>
        <fullName evidence="3">DUF2191 domain-containing protein</fullName>
    </recommendedName>
</protein>
<sequence>MRTTLTIDDDVAALLQKELRRSGEPLKQAVNRLLRAGLYQAATPMKSKPFKVRPFDASLPTEWTSGSIQQLLDIAEGLERQ</sequence>
<proteinExistence type="predicted"/>
<organism evidence="2">
    <name type="scientific">Granulicella tundricola (strain ATCC BAA-1859 / DSM 23138 / MP5ACTX9)</name>
    <dbReference type="NCBI Taxonomy" id="1198114"/>
    <lineage>
        <taxon>Bacteria</taxon>
        <taxon>Pseudomonadati</taxon>
        <taxon>Acidobacteriota</taxon>
        <taxon>Terriglobia</taxon>
        <taxon>Terriglobales</taxon>
        <taxon>Acidobacteriaceae</taxon>
        <taxon>Granulicella</taxon>
    </lineage>
</organism>
<name>E8X1V7_GRATM</name>
<dbReference type="RefSeq" id="WP_013580435.1">
    <property type="nucleotide sequence ID" value="NC_015064.1"/>
</dbReference>
<dbReference type="EMBL" id="CP002480">
    <property type="protein sequence ID" value="ADW69118.1"/>
    <property type="molecule type" value="Genomic_DNA"/>
</dbReference>
<evidence type="ECO:0008006" key="3">
    <source>
        <dbReference type="Google" id="ProtNLM"/>
    </source>
</evidence>
<reference evidence="2" key="1">
    <citation type="submission" date="2011-01" db="EMBL/GenBank/DDBJ databases">
        <title>Complete sequence of chromosome of Acidobacterium sp. MP5ACTX9.</title>
        <authorList>
            <consortium name="US DOE Joint Genome Institute"/>
            <person name="Lucas S."/>
            <person name="Copeland A."/>
            <person name="Lapidus A."/>
            <person name="Cheng J.-F."/>
            <person name="Goodwin L."/>
            <person name="Pitluck S."/>
            <person name="Teshima H."/>
            <person name="Detter J.C."/>
            <person name="Han C."/>
            <person name="Tapia R."/>
            <person name="Land M."/>
            <person name="Hauser L."/>
            <person name="Kyrpides N."/>
            <person name="Ivanova N."/>
            <person name="Ovchinnikova G."/>
            <person name="Pagani I."/>
            <person name="Rawat S.R."/>
            <person name="Mannisto M."/>
            <person name="Haggblom M.M."/>
            <person name="Woyke T."/>
        </authorList>
    </citation>
    <scope>NUCLEOTIDE SEQUENCE [LARGE SCALE GENOMIC DNA]</scope>
    <source>
        <strain evidence="2">MP5ACTX9</strain>
    </source>
</reference>
<dbReference type="KEGG" id="acm:AciX9_2073"/>
<evidence type="ECO:0000313" key="2">
    <source>
        <dbReference type="Proteomes" id="UP000000343"/>
    </source>
</evidence>
<dbReference type="Proteomes" id="UP000000343">
    <property type="component" value="Chromosome"/>
</dbReference>
<gene>
    <name evidence="1" type="ordered locus">AciX9_2073</name>
</gene>
<dbReference type="eggNOG" id="ENOG502ZDK1">
    <property type="taxonomic scope" value="Bacteria"/>
</dbReference>
<dbReference type="HOGENOM" id="CLU_186850_0_0_0"/>
<evidence type="ECO:0000313" key="1">
    <source>
        <dbReference type="EMBL" id="ADW69118.1"/>
    </source>
</evidence>